<proteinExistence type="predicted"/>
<dbReference type="Proteomes" id="UP000321580">
    <property type="component" value="Unassembled WGS sequence"/>
</dbReference>
<gene>
    <name evidence="4" type="ORF">FRY97_20225</name>
</gene>
<dbReference type="AlphaFoldDB" id="A0A5C6RGK1"/>
<evidence type="ECO:0000259" key="3">
    <source>
        <dbReference type="PROSITE" id="PS51206"/>
    </source>
</evidence>
<evidence type="ECO:0000313" key="5">
    <source>
        <dbReference type="Proteomes" id="UP000321580"/>
    </source>
</evidence>
<feature type="domain" description="SF3 helicase" evidence="3">
    <location>
        <begin position="450"/>
        <end position="611"/>
    </location>
</feature>
<dbReference type="InterPro" id="IPR014015">
    <property type="entry name" value="Helicase_SF3_DNA-vir"/>
</dbReference>
<evidence type="ECO:0000256" key="2">
    <source>
        <dbReference type="ARBA" id="ARBA00022840"/>
    </source>
</evidence>
<evidence type="ECO:0000313" key="4">
    <source>
        <dbReference type="EMBL" id="TXB60627.1"/>
    </source>
</evidence>
<keyword evidence="5" id="KW-1185">Reference proteome</keyword>
<comment type="caution">
    <text evidence="4">The sequence shown here is derived from an EMBL/GenBank/DDBJ whole genome shotgun (WGS) entry which is preliminary data.</text>
</comment>
<organism evidence="4 5">
    <name type="scientific">Phaeodactylibacter luteus</name>
    <dbReference type="NCBI Taxonomy" id="1564516"/>
    <lineage>
        <taxon>Bacteria</taxon>
        <taxon>Pseudomonadati</taxon>
        <taxon>Bacteroidota</taxon>
        <taxon>Saprospiria</taxon>
        <taxon>Saprospirales</taxon>
        <taxon>Haliscomenobacteraceae</taxon>
        <taxon>Phaeodactylibacter</taxon>
    </lineage>
</organism>
<dbReference type="GO" id="GO:0005524">
    <property type="term" value="F:ATP binding"/>
    <property type="evidence" value="ECO:0007669"/>
    <property type="project" value="UniProtKB-KW"/>
</dbReference>
<dbReference type="SUPFAM" id="SSF52540">
    <property type="entry name" value="P-loop containing nucleoside triphosphate hydrolases"/>
    <property type="match status" value="1"/>
</dbReference>
<keyword evidence="1" id="KW-0547">Nucleotide-binding</keyword>
<dbReference type="Gene3D" id="3.40.50.300">
    <property type="entry name" value="P-loop containing nucleotide triphosphate hydrolases"/>
    <property type="match status" value="1"/>
</dbReference>
<name>A0A5C6RGK1_9BACT</name>
<dbReference type="InterPro" id="IPR027417">
    <property type="entry name" value="P-loop_NTPase"/>
</dbReference>
<protein>
    <recommendedName>
        <fullName evidence="3">SF3 helicase domain-containing protein</fullName>
    </recommendedName>
</protein>
<dbReference type="OrthoDB" id="608366at2"/>
<evidence type="ECO:0000256" key="1">
    <source>
        <dbReference type="ARBA" id="ARBA00022741"/>
    </source>
</evidence>
<dbReference type="Pfam" id="PF19263">
    <property type="entry name" value="DUF5906"/>
    <property type="match status" value="1"/>
</dbReference>
<dbReference type="EMBL" id="VOOR01000072">
    <property type="protein sequence ID" value="TXB60627.1"/>
    <property type="molecule type" value="Genomic_DNA"/>
</dbReference>
<sequence>MKHVNEFIQAQFDELGLTNENNRITVHNPEAEHPDPSTKTIPCFEADRNGNLVINFWTIDRELIPYYKKGTGKMSHINSKLAFFHQIRLQEPKGDQKYIIPKGQGTYPYFPPTLCDAFEQKKKIKTLFLTEGAKKAWRVSLVSEEVACVGLTSITHFRDGETKKLHHHILRLIDTCEVENVIILWDGDCRDISEKELGVQGDLSQRPRTFYGAAKKIRELALEHNSNLAVHFFHVNSDCFPEHPKGLDDLVNSADAAGQLDEVMKELLNVSQQKNTYFYKQVITSSLSALLRYFGLGGIHDFWPLHMEKIGDDRPFNFGGDIYEWSTETDCLILRKPAWAKHVFRIGDEYFEHINKPIINRGDEDAPRFRKELVKRNVGTLKMKYGKKFAQYVEYFDGFCCMPDHFDFQLSYKGFFNKYFPLRHKAEPGDIPSILQLFKHIFGEENRERNGQSYLMYQLGLDYVQLLLTRPTQHLPVLILYSPENNTGKSTFGNLLLDLFGDNAIQISNSDLKSDFNEPLAGKNLAICEETLLDRKVDVERIKALSTAHQITVNAKNQRQYSLDFFTKFQFYSNNKRMIYVTEHDDRFWILRVPQLKEKDPFFLDKLKAEIPAFIHFLKHRKLVAPHEGRMYFHPELYLTDVFEDTVELNQPGDARHLRTQLEELFAALQDEGIDEILMPLKDINKELFNGRLQVSWLKEILADHLKIGRLLDENGKSKVTRGKYPRIVEKYNENETSDTESFSPKVQWIGFNGRPYVFKRSDFLSDDT</sequence>
<accession>A0A5C6RGK1</accession>
<keyword evidence="2" id="KW-0067">ATP-binding</keyword>
<dbReference type="RefSeq" id="WP_147169441.1">
    <property type="nucleotide sequence ID" value="NZ_VOOR01000072.1"/>
</dbReference>
<reference evidence="4 5" key="1">
    <citation type="submission" date="2019-08" db="EMBL/GenBank/DDBJ databases">
        <title>Genome of Phaeodactylibacter luteus.</title>
        <authorList>
            <person name="Bowman J.P."/>
        </authorList>
    </citation>
    <scope>NUCLEOTIDE SEQUENCE [LARGE SCALE GENOMIC DNA]</scope>
    <source>
        <strain evidence="4 5">KCTC 42180</strain>
    </source>
</reference>
<dbReference type="InterPro" id="IPR045455">
    <property type="entry name" value="NrS-1_pol-like_helicase"/>
</dbReference>
<dbReference type="PROSITE" id="PS51206">
    <property type="entry name" value="SF3_HELICASE_1"/>
    <property type="match status" value="1"/>
</dbReference>